<accession>A0ACB9YKB0</accession>
<name>A0ACB9YKB0_9PEZI</name>
<protein>
    <submittedName>
        <fullName evidence="1">Ankyrin</fullName>
    </submittedName>
</protein>
<keyword evidence="2" id="KW-1185">Reference proteome</keyword>
<comment type="caution">
    <text evidence="1">The sequence shown here is derived from an EMBL/GenBank/DDBJ whole genome shotgun (WGS) entry which is preliminary data.</text>
</comment>
<organism evidence="1 2">
    <name type="scientific">Hypoxylon rubiginosum</name>
    <dbReference type="NCBI Taxonomy" id="110542"/>
    <lineage>
        <taxon>Eukaryota</taxon>
        <taxon>Fungi</taxon>
        <taxon>Dikarya</taxon>
        <taxon>Ascomycota</taxon>
        <taxon>Pezizomycotina</taxon>
        <taxon>Sordariomycetes</taxon>
        <taxon>Xylariomycetidae</taxon>
        <taxon>Xylariales</taxon>
        <taxon>Hypoxylaceae</taxon>
        <taxon>Hypoxylon</taxon>
    </lineage>
</organism>
<reference evidence="1 2" key="1">
    <citation type="journal article" date="2022" name="New Phytol.">
        <title>Ecological generalism drives hyperdiversity of secondary metabolite gene clusters in xylarialean endophytes.</title>
        <authorList>
            <person name="Franco M.E.E."/>
            <person name="Wisecaver J.H."/>
            <person name="Arnold A.E."/>
            <person name="Ju Y.M."/>
            <person name="Slot J.C."/>
            <person name="Ahrendt S."/>
            <person name="Moore L.P."/>
            <person name="Eastman K.E."/>
            <person name="Scott K."/>
            <person name="Konkel Z."/>
            <person name="Mondo S.J."/>
            <person name="Kuo A."/>
            <person name="Hayes R.D."/>
            <person name="Haridas S."/>
            <person name="Andreopoulos B."/>
            <person name="Riley R."/>
            <person name="LaButti K."/>
            <person name="Pangilinan J."/>
            <person name="Lipzen A."/>
            <person name="Amirebrahimi M."/>
            <person name="Yan J."/>
            <person name="Adam C."/>
            <person name="Keymanesh K."/>
            <person name="Ng V."/>
            <person name="Louie K."/>
            <person name="Northen T."/>
            <person name="Drula E."/>
            <person name="Henrissat B."/>
            <person name="Hsieh H.M."/>
            <person name="Youens-Clark K."/>
            <person name="Lutzoni F."/>
            <person name="Miadlikowska J."/>
            <person name="Eastwood D.C."/>
            <person name="Hamelin R.C."/>
            <person name="Grigoriev I.V."/>
            <person name="U'Ren J.M."/>
        </authorList>
    </citation>
    <scope>NUCLEOTIDE SEQUENCE [LARGE SCALE GENOMIC DNA]</scope>
    <source>
        <strain evidence="1 2">CBS 119005</strain>
    </source>
</reference>
<sequence length="211" mass="22707">MSHSPPRVTVDDAIAASSACSESTNWDMTGFERLFEKGWDINSSLGHVGDVLSMAVSADKLPAVRFHLDHGADPNANLRGETYSALELAPIANVGLEIVSLLLRHGAVAKGRSAMLFAAQKGRVDMMDMFLDAGVSVDEVPDNDDVYDNARAQVDWGTPLHGAAGNGQSEAVMWLLRKGASRDVKNSIGLTPKEVARQKGYSDCERLLRTP</sequence>
<evidence type="ECO:0000313" key="2">
    <source>
        <dbReference type="Proteomes" id="UP001497700"/>
    </source>
</evidence>
<proteinExistence type="predicted"/>
<dbReference type="EMBL" id="MU393638">
    <property type="protein sequence ID" value="KAI4859378.1"/>
    <property type="molecule type" value="Genomic_DNA"/>
</dbReference>
<dbReference type="Proteomes" id="UP001497700">
    <property type="component" value="Unassembled WGS sequence"/>
</dbReference>
<gene>
    <name evidence="1" type="ORF">F4820DRAFT_439977</name>
</gene>
<evidence type="ECO:0000313" key="1">
    <source>
        <dbReference type="EMBL" id="KAI4859378.1"/>
    </source>
</evidence>